<dbReference type="Proteomes" id="UP000235916">
    <property type="component" value="Unassembled WGS sequence"/>
</dbReference>
<feature type="binding site" evidence="2">
    <location>
        <position position="190"/>
    </location>
    <ligand>
        <name>FAD</name>
        <dbReference type="ChEBI" id="CHEBI:57692"/>
    </ligand>
</feature>
<sequence length="515" mass="56954">MTSAPPASPHFVIVGGGTAGWMSACLLARQLGPACRYTLVESSDIGIIGVGEGSTPYLRDFFRQLGLEERDWMPACHATYKAGIRFPGWSTHPGYESYVHPFFNEADRPLGQAFIQQANQRRCGEDVDANPADFFLAAELARQRRAPHYVHPAQHPATDYAYHFDSGLLGSFLKRHAQEQLGLQHCVDTVAAVERHAESGDITALRLQSSGQRLEGDFFIDCSGFRGLLINETLGEPFIPWGDRLFNDRAIAIPTPLEPDRDIASETTSTALGHGWAWQIPLTHRHGNGYVYSSQFISDDAAEAALRAHLGPAAEGASARRLKMRVGRVARHWRHNCVAIGLSQGFIEPLEATALMLIQFSVQHLIEALQTGGDDPATLRERYNAEINRMFDGVCDYVQTHYLLNTREDTEYWRANRAMKPGSDRLAELLASWDAGADFDAALGRHEAALMYQRPSWYCLLAGMGRFPANAPGHRAAPSQAMALSGLQARAALMDQARKHFLPHREALRRLATSA</sequence>
<feature type="binding site" evidence="2">
    <location>
        <position position="351"/>
    </location>
    <ligand>
        <name>L-tryptophan</name>
        <dbReference type="ChEBI" id="CHEBI:57912"/>
    </ligand>
</feature>
<dbReference type="PANTHER" id="PTHR43747:SF4">
    <property type="entry name" value="FLAVIN-DEPENDENT TRYPTOPHAN HALOGENASE"/>
    <property type="match status" value="1"/>
</dbReference>
<dbReference type="GO" id="GO:0000166">
    <property type="term" value="F:nucleotide binding"/>
    <property type="evidence" value="ECO:0007669"/>
    <property type="project" value="UniProtKB-KW"/>
</dbReference>
<keyword evidence="4" id="KW-1185">Reference proteome</keyword>
<dbReference type="AlphaFoldDB" id="A0A2N8KVC7"/>
<keyword evidence="2" id="KW-0547">Nucleotide-binding</keyword>
<dbReference type="Pfam" id="PF04820">
    <property type="entry name" value="Trp_halogenase"/>
    <property type="match status" value="1"/>
</dbReference>
<protein>
    <submittedName>
        <fullName evidence="3">Tryptophan halogenase</fullName>
    </submittedName>
</protein>
<dbReference type="InterPro" id="IPR050816">
    <property type="entry name" value="Flavin-dep_Halogenase_NPB"/>
</dbReference>
<feature type="active site" evidence="1">
    <location>
        <position position="81"/>
    </location>
</feature>
<dbReference type="OrthoDB" id="8868802at2"/>
<feature type="binding site" evidence="2">
    <location>
        <position position="342"/>
    </location>
    <ligand>
        <name>FAD</name>
        <dbReference type="ChEBI" id="CHEBI:57692"/>
    </ligand>
</feature>
<evidence type="ECO:0000256" key="2">
    <source>
        <dbReference type="PIRSR" id="PIRSR011396-2"/>
    </source>
</evidence>
<name>A0A2N8KVC7_9BURK</name>
<dbReference type="PIRSF" id="PIRSF011396">
    <property type="entry name" value="Trp_halogenase"/>
    <property type="match status" value="1"/>
</dbReference>
<accession>A0A2N8KVC7</accession>
<evidence type="ECO:0000313" key="4">
    <source>
        <dbReference type="Proteomes" id="UP000235916"/>
    </source>
</evidence>
<dbReference type="Gene3D" id="3.50.50.60">
    <property type="entry name" value="FAD/NAD(P)-binding domain"/>
    <property type="match status" value="1"/>
</dbReference>
<dbReference type="InterPro" id="IPR033856">
    <property type="entry name" value="Trp_halogen"/>
</dbReference>
<proteinExistence type="predicted"/>
<dbReference type="GO" id="GO:0004497">
    <property type="term" value="F:monooxygenase activity"/>
    <property type="evidence" value="ECO:0007669"/>
    <property type="project" value="InterPro"/>
</dbReference>
<keyword evidence="2" id="KW-0274">FAD</keyword>
<evidence type="ECO:0000313" key="3">
    <source>
        <dbReference type="EMBL" id="PND37417.1"/>
    </source>
</evidence>
<dbReference type="EMBL" id="POSP01000003">
    <property type="protein sequence ID" value="PND37417.1"/>
    <property type="molecule type" value="Genomic_DNA"/>
</dbReference>
<dbReference type="InterPro" id="IPR006905">
    <property type="entry name" value="Flavin_halogenase"/>
</dbReference>
<keyword evidence="2" id="KW-0285">Flavoprotein</keyword>
<evidence type="ECO:0000256" key="1">
    <source>
        <dbReference type="PIRSR" id="PIRSR011396-1"/>
    </source>
</evidence>
<comment type="caution">
    <text evidence="3">The sequence shown here is derived from an EMBL/GenBank/DDBJ whole genome shotgun (WGS) entry which is preliminary data.</text>
</comment>
<dbReference type="InterPro" id="IPR036188">
    <property type="entry name" value="FAD/NAD-bd_sf"/>
</dbReference>
<gene>
    <name evidence="3" type="ORF">C1O66_07675</name>
</gene>
<dbReference type="SUPFAM" id="SSF51905">
    <property type="entry name" value="FAD/NAD(P)-binding domain"/>
    <property type="match status" value="1"/>
</dbReference>
<reference evidence="3 4" key="1">
    <citation type="submission" date="2018-01" db="EMBL/GenBank/DDBJ databases">
        <title>Draft genome sequence of Paucibacter aquatile CR182 isolated from freshwater of the Nakdong River.</title>
        <authorList>
            <person name="Choi A."/>
            <person name="Chung E.J."/>
        </authorList>
    </citation>
    <scope>NUCLEOTIDE SEQUENCE [LARGE SCALE GENOMIC DNA]</scope>
    <source>
        <strain evidence="3 4">CR182</strain>
    </source>
</reference>
<organism evidence="3 4">
    <name type="scientific">Kinneretia aquatilis</name>
    <dbReference type="NCBI Taxonomy" id="2070761"/>
    <lineage>
        <taxon>Bacteria</taxon>
        <taxon>Pseudomonadati</taxon>
        <taxon>Pseudomonadota</taxon>
        <taxon>Betaproteobacteria</taxon>
        <taxon>Burkholderiales</taxon>
        <taxon>Sphaerotilaceae</taxon>
        <taxon>Roseateles</taxon>
    </lineage>
</organism>
<feature type="binding site" evidence="2">
    <location>
        <position position="81"/>
    </location>
    <ligand>
        <name>7-chloro-L-tryptophan</name>
        <dbReference type="ChEBI" id="CHEBI:58713"/>
    </ligand>
</feature>
<dbReference type="PANTHER" id="PTHR43747">
    <property type="entry name" value="FAD-BINDING PROTEIN"/>
    <property type="match status" value="1"/>
</dbReference>
<feature type="binding site" evidence="2">
    <location>
        <begin position="16"/>
        <end position="19"/>
    </location>
    <ligand>
        <name>FAD</name>
        <dbReference type="ChEBI" id="CHEBI:57692"/>
    </ligand>
</feature>
<dbReference type="RefSeq" id="WP_102767336.1">
    <property type="nucleotide sequence ID" value="NZ_POSP01000003.1"/>
</dbReference>